<evidence type="ECO:0008006" key="3">
    <source>
        <dbReference type="Google" id="ProtNLM"/>
    </source>
</evidence>
<keyword evidence="2" id="KW-1185">Reference proteome</keyword>
<evidence type="ECO:0000313" key="2">
    <source>
        <dbReference type="Proteomes" id="UP001180481"/>
    </source>
</evidence>
<reference evidence="1" key="1">
    <citation type="submission" date="2023-09" db="EMBL/GenBank/DDBJ databases">
        <title>Flavobacterium sp. 20NA77.7 isolated from freshwater.</title>
        <authorList>
            <person name="Le V."/>
            <person name="Ko S.-R."/>
            <person name="Ahn C.-Y."/>
            <person name="Oh H.-M."/>
        </authorList>
    </citation>
    <scope>NUCLEOTIDE SEQUENCE</scope>
    <source>
        <strain evidence="1">20NA77.7</strain>
    </source>
</reference>
<dbReference type="Proteomes" id="UP001180481">
    <property type="component" value="Chromosome"/>
</dbReference>
<proteinExistence type="predicted"/>
<evidence type="ECO:0000313" key="1">
    <source>
        <dbReference type="EMBL" id="WMW78536.1"/>
    </source>
</evidence>
<dbReference type="RefSeq" id="WP_309532835.1">
    <property type="nucleotide sequence ID" value="NZ_CP133721.1"/>
</dbReference>
<organism evidence="1 2">
    <name type="scientific">Flavobacterium nakdongensis</name>
    <dbReference type="NCBI Taxonomy" id="3073563"/>
    <lineage>
        <taxon>Bacteria</taxon>
        <taxon>Pseudomonadati</taxon>
        <taxon>Bacteroidota</taxon>
        <taxon>Flavobacteriia</taxon>
        <taxon>Flavobacteriales</taxon>
        <taxon>Flavobacteriaceae</taxon>
        <taxon>Flavobacterium</taxon>
    </lineage>
</organism>
<gene>
    <name evidence="1" type="ORF">RF683_03580</name>
</gene>
<protein>
    <recommendedName>
        <fullName evidence="3">Immunity protein 53</fullName>
    </recommendedName>
</protein>
<sequence length="120" mass="14421">MTTKHTIQKEFTSLNFIKTLNEKFCNLYIVEDFDIDPFTEWSTEFSAEYWYLKYHLLQDGEVEFDATEDGFVNLYKEENLNINWLTLTDKENFNLKCVDGNWKVEILNAKFNRLNEILNL</sequence>
<dbReference type="EMBL" id="CP133721">
    <property type="protein sequence ID" value="WMW78536.1"/>
    <property type="molecule type" value="Genomic_DNA"/>
</dbReference>
<accession>A0ABY9REG4</accession>
<name>A0ABY9REG4_9FLAO</name>